<dbReference type="SUPFAM" id="SSF49879">
    <property type="entry name" value="SMAD/FHA domain"/>
    <property type="match status" value="1"/>
</dbReference>
<evidence type="ECO:0000313" key="3">
    <source>
        <dbReference type="EMBL" id="QBQ56049.1"/>
    </source>
</evidence>
<dbReference type="SMART" id="SM00065">
    <property type="entry name" value="GAF"/>
    <property type="match status" value="1"/>
</dbReference>
<dbReference type="OrthoDB" id="9811749at2"/>
<keyword evidence="4" id="KW-1185">Reference proteome</keyword>
<evidence type="ECO:0000313" key="4">
    <source>
        <dbReference type="Proteomes" id="UP000294325"/>
    </source>
</evidence>
<dbReference type="AlphaFoldDB" id="A0A4P7C2S2"/>
<dbReference type="InterPro" id="IPR003018">
    <property type="entry name" value="GAF"/>
</dbReference>
<dbReference type="InterPro" id="IPR008984">
    <property type="entry name" value="SMAD_FHA_dom_sf"/>
</dbReference>
<dbReference type="SMART" id="SM00331">
    <property type="entry name" value="PP2C_SIG"/>
    <property type="match status" value="1"/>
</dbReference>
<dbReference type="PROSITE" id="PS50006">
    <property type="entry name" value="FHA_DOMAIN"/>
    <property type="match status" value="1"/>
</dbReference>
<reference evidence="3 4" key="1">
    <citation type="submission" date="2019-03" db="EMBL/GenBank/DDBJ databases">
        <title>The genome sequence of Nitrosococcus wardiae strain D1FHST reveals the archetypal metabolic capacity of ammonia-oxidizing Gammaproteobacteria.</title>
        <authorList>
            <person name="Wang L."/>
            <person name="Lim C.K."/>
            <person name="Hanson T.E."/>
            <person name="Dang H."/>
            <person name="Klotz M.G."/>
        </authorList>
    </citation>
    <scope>NUCLEOTIDE SEQUENCE [LARGE SCALE GENOMIC DNA]</scope>
    <source>
        <strain evidence="3 4">D1FHS</strain>
    </source>
</reference>
<dbReference type="Gene3D" id="3.30.450.40">
    <property type="match status" value="1"/>
</dbReference>
<dbReference type="Pfam" id="PF13185">
    <property type="entry name" value="GAF_2"/>
    <property type="match status" value="1"/>
</dbReference>
<dbReference type="Pfam" id="PF00498">
    <property type="entry name" value="FHA"/>
    <property type="match status" value="1"/>
</dbReference>
<evidence type="ECO:0000256" key="1">
    <source>
        <dbReference type="ARBA" id="ARBA00022801"/>
    </source>
</evidence>
<name>A0A4P7C2S2_9GAMM</name>
<keyword evidence="1" id="KW-0378">Hydrolase</keyword>
<organism evidence="3 4">
    <name type="scientific">Nitrosococcus wardiae</name>
    <dbReference type="NCBI Taxonomy" id="1814290"/>
    <lineage>
        <taxon>Bacteria</taxon>
        <taxon>Pseudomonadati</taxon>
        <taxon>Pseudomonadota</taxon>
        <taxon>Gammaproteobacteria</taxon>
        <taxon>Chromatiales</taxon>
        <taxon>Chromatiaceae</taxon>
        <taxon>Nitrosococcus</taxon>
    </lineage>
</organism>
<feature type="domain" description="FHA" evidence="2">
    <location>
        <begin position="23"/>
        <end position="72"/>
    </location>
</feature>
<sequence length="566" mass="63116">MACLQTLCGFKFHKSYPISNERTVLGRHSDCSIVFDDKTVSRQHAQILQVDQKYYLEDLNSSNGTYVNGQPIQGRYRLQENDQITMGDISMVFHLGDPQETTIAPKTEILSAKASTPSRPRVVTEPSGSYKSQIISMIDAGDTRSKTQFTINTEAKLAALLQITKDLSSTLEVDQVFNKVLESLFSIFIQADRGFLILRDEKHQTFKPQVIKCRRMPDRDKIRISHTIIEQVIRDKTAILSADAASDSRFDTSESILDLQIRSVMCAPLIGSSGKSFGAIQLDTANPKEHFRQDDLNVLATVACQAAFAIEHAQLHEETLKKQELERELELADKVQHDLLPSSPPSVEGYDFFHFYQPAHQVGGDYFDYIHLPESKLAILLADVSGKGISAALVMAKLSAETRCCLEAELSPAEALSKLNKKFIQRGWEDRFVTLIMVILDPLQHTANVVNAGHLPPFLRHADGQVEAICTKTAGPPLGVLPDYHYEALQITLAPRDSLTIFTDGFNEAMNEEDELFGLTRIRTQLQAHASNAATIGTELIEAVKLFMGQQTQNDDMCLVCAFRDK</sequence>
<dbReference type="KEGG" id="nwr:E3U44_17180"/>
<dbReference type="Gene3D" id="2.60.200.20">
    <property type="match status" value="1"/>
</dbReference>
<dbReference type="SUPFAM" id="SSF55781">
    <property type="entry name" value="GAF domain-like"/>
    <property type="match status" value="1"/>
</dbReference>
<protein>
    <submittedName>
        <fullName evidence="3">FHA domain-containing protein</fullName>
    </submittedName>
</protein>
<dbReference type="InterPro" id="IPR052016">
    <property type="entry name" value="Bact_Sigma-Reg"/>
</dbReference>
<dbReference type="Gene3D" id="3.60.40.10">
    <property type="entry name" value="PPM-type phosphatase domain"/>
    <property type="match status" value="1"/>
</dbReference>
<gene>
    <name evidence="3" type="ORF">E3U44_17180</name>
</gene>
<dbReference type="EMBL" id="CP038033">
    <property type="protein sequence ID" value="QBQ56049.1"/>
    <property type="molecule type" value="Genomic_DNA"/>
</dbReference>
<dbReference type="SMART" id="SM00240">
    <property type="entry name" value="FHA"/>
    <property type="match status" value="1"/>
</dbReference>
<dbReference type="InterPro" id="IPR036457">
    <property type="entry name" value="PPM-type-like_dom_sf"/>
</dbReference>
<proteinExistence type="predicted"/>
<dbReference type="InterPro" id="IPR000253">
    <property type="entry name" value="FHA_dom"/>
</dbReference>
<dbReference type="Proteomes" id="UP000294325">
    <property type="component" value="Chromosome"/>
</dbReference>
<dbReference type="PANTHER" id="PTHR43156:SF2">
    <property type="entry name" value="STAGE II SPORULATION PROTEIN E"/>
    <property type="match status" value="1"/>
</dbReference>
<dbReference type="GO" id="GO:0016791">
    <property type="term" value="F:phosphatase activity"/>
    <property type="evidence" value="ECO:0007669"/>
    <property type="project" value="TreeGrafter"/>
</dbReference>
<dbReference type="CDD" id="cd00060">
    <property type="entry name" value="FHA"/>
    <property type="match status" value="1"/>
</dbReference>
<evidence type="ECO:0000259" key="2">
    <source>
        <dbReference type="PROSITE" id="PS50006"/>
    </source>
</evidence>
<accession>A0A4P7C2S2</accession>
<dbReference type="PANTHER" id="PTHR43156">
    <property type="entry name" value="STAGE II SPORULATION PROTEIN E-RELATED"/>
    <property type="match status" value="1"/>
</dbReference>
<dbReference type="SUPFAM" id="SSF81606">
    <property type="entry name" value="PP2C-like"/>
    <property type="match status" value="1"/>
</dbReference>
<dbReference type="Pfam" id="PF07228">
    <property type="entry name" value="SpoIIE"/>
    <property type="match status" value="1"/>
</dbReference>
<dbReference type="InterPro" id="IPR029016">
    <property type="entry name" value="GAF-like_dom_sf"/>
</dbReference>
<dbReference type="InterPro" id="IPR001932">
    <property type="entry name" value="PPM-type_phosphatase-like_dom"/>
</dbReference>
<dbReference type="RefSeq" id="WP_134359302.1">
    <property type="nucleotide sequence ID" value="NZ_CP038033.1"/>
</dbReference>